<protein>
    <submittedName>
        <fullName evidence="1">Uncharacterized protein</fullName>
    </submittedName>
</protein>
<dbReference type="KEGG" id="rpe:RPE_1900"/>
<sequence length="151" mass="16772">MRQLQRKAGIIHQISEKEESAILGGGVSQMKQSIRFAPPNSLFFIEDPKGGQSPEIDDRAVRIWSTRSCIIVASLCFMDGETELTASTSASDAPSTLPTFEGMLDTPSGVVEISTSELEVLLRFEIKTHFTRVRVWTDRPVEPHHIEIVFG</sequence>
<organism evidence="1">
    <name type="scientific">Rhodopseudomonas palustris (strain BisA53)</name>
    <dbReference type="NCBI Taxonomy" id="316055"/>
    <lineage>
        <taxon>Bacteria</taxon>
        <taxon>Pseudomonadati</taxon>
        <taxon>Pseudomonadota</taxon>
        <taxon>Alphaproteobacteria</taxon>
        <taxon>Hyphomicrobiales</taxon>
        <taxon>Nitrobacteraceae</taxon>
        <taxon>Rhodopseudomonas</taxon>
    </lineage>
</organism>
<proteinExistence type="predicted"/>
<evidence type="ECO:0000313" key="1">
    <source>
        <dbReference type="EMBL" id="ABJ05847.1"/>
    </source>
</evidence>
<dbReference type="HOGENOM" id="CLU_1729973_0_0_5"/>
<dbReference type="EMBL" id="CP000463">
    <property type="protein sequence ID" value="ABJ05847.1"/>
    <property type="molecule type" value="Genomic_DNA"/>
</dbReference>
<name>Q07QD7_RHOP5</name>
<accession>Q07QD7</accession>
<gene>
    <name evidence="1" type="ordered locus">RPE_1900</name>
</gene>
<reference evidence="1" key="1">
    <citation type="submission" date="2006-09" db="EMBL/GenBank/DDBJ databases">
        <title>Complete sequence of Rhodopseudomonas palustris BisA53.</title>
        <authorList>
            <consortium name="US DOE Joint Genome Institute"/>
            <person name="Copeland A."/>
            <person name="Lucas S."/>
            <person name="Lapidus A."/>
            <person name="Barry K."/>
            <person name="Detter J.C."/>
            <person name="Glavina del Rio T."/>
            <person name="Hammon N."/>
            <person name="Israni S."/>
            <person name="Dalin E."/>
            <person name="Tice H."/>
            <person name="Pitluck S."/>
            <person name="Chain P."/>
            <person name="Malfatti S."/>
            <person name="Shin M."/>
            <person name="Vergez L."/>
            <person name="Schmutz J."/>
            <person name="Larimer F."/>
            <person name="Land M."/>
            <person name="Hauser L."/>
            <person name="Pelletier D.A."/>
            <person name="Kyrpides N."/>
            <person name="Kim E."/>
            <person name="Harwood C.S."/>
            <person name="Oda Y."/>
            <person name="Richardson P."/>
        </authorList>
    </citation>
    <scope>NUCLEOTIDE SEQUENCE [LARGE SCALE GENOMIC DNA]</scope>
    <source>
        <strain evidence="1">BisA53</strain>
    </source>
</reference>
<dbReference type="AlphaFoldDB" id="Q07QD7"/>